<keyword evidence="1" id="KW-1133">Transmembrane helix</keyword>
<proteinExistence type="predicted"/>
<dbReference type="AlphaFoldDB" id="A0A7J6QR96"/>
<dbReference type="Proteomes" id="UP000553632">
    <property type="component" value="Unassembled WGS sequence"/>
</dbReference>
<sequence>MVDIIFVTVALKLLAYKLNPIVRYNHISTPTKYHGSGVAYIVPGSDGSSFAIYWSFHFLLVRVATLLASPLVITVLMSLMYSHNDCFHWHRLLHTSSSVGFL</sequence>
<feature type="transmembrane region" description="Helical" evidence="1">
    <location>
        <begin position="52"/>
        <end position="81"/>
    </location>
</feature>
<protein>
    <submittedName>
        <fullName evidence="2">Uncharacterized protein</fullName>
    </submittedName>
</protein>
<keyword evidence="1" id="KW-0812">Transmembrane</keyword>
<evidence type="ECO:0000313" key="2">
    <source>
        <dbReference type="EMBL" id="KAF4710935.1"/>
    </source>
</evidence>
<gene>
    <name evidence="2" type="ORF">FOZ63_028842</name>
</gene>
<reference evidence="2 3" key="1">
    <citation type="submission" date="2020-04" db="EMBL/GenBank/DDBJ databases">
        <title>Perkinsus olseni comparative genomics.</title>
        <authorList>
            <person name="Bogema D.R."/>
        </authorList>
    </citation>
    <scope>NUCLEOTIDE SEQUENCE [LARGE SCALE GENOMIC DNA]</scope>
    <source>
        <strain evidence="2 3">ATCC PRA-207</strain>
    </source>
</reference>
<accession>A0A7J6QR96</accession>
<comment type="caution">
    <text evidence="2">The sequence shown here is derived from an EMBL/GenBank/DDBJ whole genome shotgun (WGS) entry which is preliminary data.</text>
</comment>
<name>A0A7J6QR96_PEROL</name>
<keyword evidence="3" id="KW-1185">Reference proteome</keyword>
<keyword evidence="1" id="KW-0472">Membrane</keyword>
<dbReference type="EMBL" id="JABANO010031013">
    <property type="protein sequence ID" value="KAF4710935.1"/>
    <property type="molecule type" value="Genomic_DNA"/>
</dbReference>
<evidence type="ECO:0000313" key="3">
    <source>
        <dbReference type="Proteomes" id="UP000553632"/>
    </source>
</evidence>
<evidence type="ECO:0000256" key="1">
    <source>
        <dbReference type="SAM" id="Phobius"/>
    </source>
</evidence>
<organism evidence="2 3">
    <name type="scientific">Perkinsus olseni</name>
    <name type="common">Perkinsus atlanticus</name>
    <dbReference type="NCBI Taxonomy" id="32597"/>
    <lineage>
        <taxon>Eukaryota</taxon>
        <taxon>Sar</taxon>
        <taxon>Alveolata</taxon>
        <taxon>Perkinsozoa</taxon>
        <taxon>Perkinsea</taxon>
        <taxon>Perkinsida</taxon>
        <taxon>Perkinsidae</taxon>
        <taxon>Perkinsus</taxon>
    </lineage>
</organism>